<evidence type="ECO:0000256" key="1">
    <source>
        <dbReference type="ARBA" id="ARBA00001946"/>
    </source>
</evidence>
<dbReference type="EC" id="2.5.1.59" evidence="3"/>
<keyword evidence="14" id="KW-1185">Reference proteome</keyword>
<evidence type="ECO:0000256" key="5">
    <source>
        <dbReference type="ARBA" id="ARBA00022602"/>
    </source>
</evidence>
<dbReference type="CTD" id="2339"/>
<dbReference type="KEGG" id="foc:113206670"/>
<dbReference type="GO" id="GO:0005965">
    <property type="term" value="C:protein farnesyltransferase complex"/>
    <property type="evidence" value="ECO:0007669"/>
    <property type="project" value="TreeGrafter"/>
</dbReference>
<keyword evidence="5" id="KW-0637">Prenyltransferase</keyword>
<dbReference type="RefSeq" id="XP_026278651.1">
    <property type="nucleotide sequence ID" value="XM_026422866.2"/>
</dbReference>
<dbReference type="InterPro" id="IPR002088">
    <property type="entry name" value="Prenyl_trans_a"/>
</dbReference>
<evidence type="ECO:0000256" key="2">
    <source>
        <dbReference type="ARBA" id="ARBA00006734"/>
    </source>
</evidence>
<proteinExistence type="inferred from homology"/>
<dbReference type="AlphaFoldDB" id="A0A6J1SJB0"/>
<dbReference type="GO" id="GO:0004660">
    <property type="term" value="F:protein farnesyltransferase activity"/>
    <property type="evidence" value="ECO:0007669"/>
    <property type="project" value="UniProtKB-EC"/>
</dbReference>
<keyword evidence="8" id="KW-0460">Magnesium</keyword>
<dbReference type="GO" id="GO:0004662">
    <property type="term" value="F:CAAX-protein geranylgeranyltransferase activity"/>
    <property type="evidence" value="ECO:0007669"/>
    <property type="project" value="UniProtKB-EC"/>
</dbReference>
<accession>A0A6J1SJB0</accession>
<comment type="cofactor">
    <cofactor evidence="1">
        <name>Mg(2+)</name>
        <dbReference type="ChEBI" id="CHEBI:18420"/>
    </cofactor>
</comment>
<dbReference type="PANTHER" id="PTHR11129">
    <property type="entry name" value="PROTEIN FARNESYLTRANSFERASE ALPHA SUBUNIT/RAB GERANYLGERANYL TRANSFERASE ALPHA SUBUNIT"/>
    <property type="match status" value="1"/>
</dbReference>
<evidence type="ECO:0000256" key="12">
    <source>
        <dbReference type="ARBA" id="ARBA00043086"/>
    </source>
</evidence>
<dbReference type="SUPFAM" id="SSF48439">
    <property type="entry name" value="Protein prenylyltransferase"/>
    <property type="match status" value="1"/>
</dbReference>
<evidence type="ECO:0000256" key="7">
    <source>
        <dbReference type="ARBA" id="ARBA00022737"/>
    </source>
</evidence>
<evidence type="ECO:0000256" key="13">
    <source>
        <dbReference type="ARBA" id="ARBA00043219"/>
    </source>
</evidence>
<dbReference type="PROSITE" id="PS51147">
    <property type="entry name" value="PFTA"/>
    <property type="match status" value="5"/>
</dbReference>
<keyword evidence="7" id="KW-0677">Repeat</keyword>
<gene>
    <name evidence="15" type="primary">LOC113206670</name>
</gene>
<sequence>MTDSSSDCTYEEEYVFYKNRPHWKDVTPVPQDDGPNPVVAIAYTEQFREIYDYFRAILRSGEKSERVLELTNDAAQLNPANYTVWQYRREVLSHLKSNLSDELNYIGETISEHPKNYQVWHHRRVIVEWLKDPSKEMEFTNVILAQDSKNYHAWQHRQWVVATFKLYDLELEFVNDLLLKDVRNNSAWNQRYFVIIHTSGFTPNVIKNELEYTAGKIREVVNNESAWNYLRGIICHTESGNITSEEFIMKFCEDLYGTGCRCPYLLALIVDICEELFELGASDEIFSMQRALQVCDDLALEHDKIRKEYWKFISRRINQALLHRTTAA</sequence>
<dbReference type="GeneID" id="113206670"/>
<comment type="similarity">
    <text evidence="2">Belongs to the protein prenyltransferase subunit alpha family.</text>
</comment>
<evidence type="ECO:0000256" key="3">
    <source>
        <dbReference type="ARBA" id="ARBA00012700"/>
    </source>
</evidence>
<protein>
    <recommendedName>
        <fullName evidence="9">Protein farnesyltransferase/geranylgeranyltransferase type-1 subunit alpha</fullName>
        <ecNumber evidence="4">2.5.1.58</ecNumber>
        <ecNumber evidence="3">2.5.1.59</ecNumber>
    </recommendedName>
    <alternativeName>
        <fullName evidence="12">CAAX farnesyltransferase subunit alpha</fullName>
    </alternativeName>
    <alternativeName>
        <fullName evidence="11">FTase-alpha</fullName>
    </alternativeName>
    <alternativeName>
        <fullName evidence="10">Ras proteins prenyltransferase subunit alpha</fullName>
    </alternativeName>
    <alternativeName>
        <fullName evidence="13">Type I protein geranyl-geranyltransferase subunit alpha</fullName>
    </alternativeName>
</protein>
<dbReference type="GO" id="GO:0005953">
    <property type="term" value="C:CAAX-protein geranylgeranyltransferase complex"/>
    <property type="evidence" value="ECO:0007669"/>
    <property type="project" value="TreeGrafter"/>
</dbReference>
<dbReference type="OrthoDB" id="272289at2759"/>
<evidence type="ECO:0000313" key="14">
    <source>
        <dbReference type="Proteomes" id="UP000504606"/>
    </source>
</evidence>
<dbReference type="Proteomes" id="UP000504606">
    <property type="component" value="Unplaced"/>
</dbReference>
<evidence type="ECO:0000256" key="11">
    <source>
        <dbReference type="ARBA" id="ARBA00042436"/>
    </source>
</evidence>
<evidence type="ECO:0000313" key="15">
    <source>
        <dbReference type="RefSeq" id="XP_026278651.1"/>
    </source>
</evidence>
<reference evidence="15" key="1">
    <citation type="submission" date="2025-08" db="UniProtKB">
        <authorList>
            <consortium name="RefSeq"/>
        </authorList>
    </citation>
    <scope>IDENTIFICATION</scope>
    <source>
        <tissue evidence="15">Whole organism</tissue>
    </source>
</reference>
<name>A0A6J1SJB0_FRAOC</name>
<dbReference type="EC" id="2.5.1.58" evidence="4"/>
<organism evidence="14 15">
    <name type="scientific">Frankliniella occidentalis</name>
    <name type="common">Western flower thrips</name>
    <name type="synonym">Euthrips occidentalis</name>
    <dbReference type="NCBI Taxonomy" id="133901"/>
    <lineage>
        <taxon>Eukaryota</taxon>
        <taxon>Metazoa</taxon>
        <taxon>Ecdysozoa</taxon>
        <taxon>Arthropoda</taxon>
        <taxon>Hexapoda</taxon>
        <taxon>Insecta</taxon>
        <taxon>Pterygota</taxon>
        <taxon>Neoptera</taxon>
        <taxon>Paraneoptera</taxon>
        <taxon>Thysanoptera</taxon>
        <taxon>Terebrantia</taxon>
        <taxon>Thripoidea</taxon>
        <taxon>Thripidae</taxon>
        <taxon>Frankliniella</taxon>
    </lineage>
</organism>
<evidence type="ECO:0000256" key="9">
    <source>
        <dbReference type="ARBA" id="ARBA00040965"/>
    </source>
</evidence>
<evidence type="ECO:0000256" key="4">
    <source>
        <dbReference type="ARBA" id="ARBA00012702"/>
    </source>
</evidence>
<evidence type="ECO:0000256" key="10">
    <source>
        <dbReference type="ARBA" id="ARBA00041392"/>
    </source>
</evidence>
<dbReference type="PANTHER" id="PTHR11129:SF1">
    <property type="entry name" value="PROTEIN FARNESYLTRANSFERASE_GERANYLGERANYLTRANSFERASE TYPE-1 SUBUNIT ALPHA"/>
    <property type="match status" value="1"/>
</dbReference>
<keyword evidence="6" id="KW-0808">Transferase</keyword>
<evidence type="ECO:0000256" key="6">
    <source>
        <dbReference type="ARBA" id="ARBA00022679"/>
    </source>
</evidence>
<dbReference type="Pfam" id="PF01239">
    <property type="entry name" value="PPTA"/>
    <property type="match status" value="5"/>
</dbReference>
<evidence type="ECO:0000256" key="8">
    <source>
        <dbReference type="ARBA" id="ARBA00022842"/>
    </source>
</evidence>
<dbReference type="Gene3D" id="1.25.40.120">
    <property type="entry name" value="Protein prenylyltransferase"/>
    <property type="match status" value="1"/>
</dbReference>